<organism evidence="13 14">
    <name type="scientific">Aurantimicrobium photophilum</name>
    <dbReference type="NCBI Taxonomy" id="1987356"/>
    <lineage>
        <taxon>Bacteria</taxon>
        <taxon>Bacillati</taxon>
        <taxon>Actinomycetota</taxon>
        <taxon>Actinomycetes</taxon>
        <taxon>Micrococcales</taxon>
        <taxon>Microbacteriaceae</taxon>
        <taxon>Aurantimicrobium</taxon>
    </lineage>
</organism>
<dbReference type="KEGG" id="aum:AURMO_00153"/>
<dbReference type="InterPro" id="IPR036890">
    <property type="entry name" value="HATPase_C_sf"/>
</dbReference>
<keyword evidence="9" id="KW-0175">Coiled coil</keyword>
<evidence type="ECO:0000256" key="1">
    <source>
        <dbReference type="ARBA" id="ARBA00000085"/>
    </source>
</evidence>
<dbReference type="AlphaFoldDB" id="A0A2Z3S2S2"/>
<comment type="catalytic activity">
    <reaction evidence="1">
        <text>ATP + protein L-histidine = ADP + protein N-phospho-L-histidine.</text>
        <dbReference type="EC" id="2.7.13.3"/>
    </reaction>
</comment>
<feature type="domain" description="Histidine kinase/HSP90-like ATPase" evidence="11">
    <location>
        <begin position="318"/>
        <end position="403"/>
    </location>
</feature>
<evidence type="ECO:0000256" key="6">
    <source>
        <dbReference type="ARBA" id="ARBA00022777"/>
    </source>
</evidence>
<evidence type="ECO:0000259" key="12">
    <source>
        <dbReference type="Pfam" id="PF07730"/>
    </source>
</evidence>
<evidence type="ECO:0000256" key="8">
    <source>
        <dbReference type="ARBA" id="ARBA00023012"/>
    </source>
</evidence>
<evidence type="ECO:0000313" key="13">
    <source>
        <dbReference type="EMBL" id="AWR20772.1"/>
    </source>
</evidence>
<dbReference type="Proteomes" id="UP000246894">
    <property type="component" value="Chromosome"/>
</dbReference>
<dbReference type="PANTHER" id="PTHR24421">
    <property type="entry name" value="NITRATE/NITRITE SENSOR PROTEIN NARX-RELATED"/>
    <property type="match status" value="1"/>
</dbReference>
<keyword evidence="10" id="KW-0472">Membrane</keyword>
<dbReference type="GO" id="GO:0016020">
    <property type="term" value="C:membrane"/>
    <property type="evidence" value="ECO:0007669"/>
    <property type="project" value="InterPro"/>
</dbReference>
<keyword evidence="5" id="KW-0547">Nucleotide-binding</keyword>
<evidence type="ECO:0000256" key="7">
    <source>
        <dbReference type="ARBA" id="ARBA00022840"/>
    </source>
</evidence>
<dbReference type="Gene3D" id="1.20.5.1930">
    <property type="match status" value="1"/>
</dbReference>
<dbReference type="InterPro" id="IPR003594">
    <property type="entry name" value="HATPase_dom"/>
</dbReference>
<keyword evidence="6 13" id="KW-0418">Kinase</keyword>
<reference evidence="13 14" key="1">
    <citation type="submission" date="2017-10" db="EMBL/GenBank/DDBJ databases">
        <title>Genome of an Actinobacterium that displays light-enhanced growth.</title>
        <authorList>
            <person name="Maresca J.A."/>
            <person name="Hempel P."/>
            <person name="Shevchenko O."/>
            <person name="Miller K.J."/>
            <person name="Hahn M.W."/>
        </authorList>
    </citation>
    <scope>NUCLEOTIDE SEQUENCE [LARGE SCALE GENOMIC DNA]</scope>
    <source>
        <strain evidence="13 14">MWH-Mo1</strain>
    </source>
</reference>
<dbReference type="GO" id="GO:0046983">
    <property type="term" value="F:protein dimerization activity"/>
    <property type="evidence" value="ECO:0007669"/>
    <property type="project" value="InterPro"/>
</dbReference>
<feature type="transmembrane region" description="Helical" evidence="10">
    <location>
        <begin position="130"/>
        <end position="151"/>
    </location>
</feature>
<evidence type="ECO:0000256" key="3">
    <source>
        <dbReference type="ARBA" id="ARBA00022553"/>
    </source>
</evidence>
<dbReference type="Pfam" id="PF07730">
    <property type="entry name" value="HisKA_3"/>
    <property type="match status" value="1"/>
</dbReference>
<keyword evidence="7" id="KW-0067">ATP-binding</keyword>
<dbReference type="Pfam" id="PF02518">
    <property type="entry name" value="HATPase_c"/>
    <property type="match status" value="1"/>
</dbReference>
<sequence length="408" mass="44943">MYTSRSIVQIHPWVDESPSHLRKTVAMSTRTPRFSWHILGDFAAMFFITGAVTTPFQGKGDWDVSIPVVVTAFVIGMALFLRRKAPVTILAVTVTLTLVLMFLGVSGPVIGLPLAIAVYSVALRLPRRQAWLLSALSALVLMATFIFATDFQFFDPAWIALLAIPAFATAAGSYSRSRRELLISTEARARAAEENREAEARQRVAEERLRIARDLHDVVGHHIAAIGLHADLADRALIDHPEIARESLDVVRTSAHEALSEISDMMKVLRENTELAPSPSLKNMSDLLTRFRRSGHSVTVNAQGNLENLPAFSDSVAYRVIQEGLTNASKYSADATSRVDVTRREDSIHITILNPIDSAQPTTNKQGFGLMGMRERLAAVGGTMEISTDDNSGFQLMVRIPLSREQQL</sequence>
<dbReference type="GO" id="GO:0005524">
    <property type="term" value="F:ATP binding"/>
    <property type="evidence" value="ECO:0007669"/>
    <property type="project" value="UniProtKB-KW"/>
</dbReference>
<gene>
    <name evidence="13" type="ORF">AURMO_00153</name>
</gene>
<evidence type="ECO:0000256" key="9">
    <source>
        <dbReference type="SAM" id="Coils"/>
    </source>
</evidence>
<evidence type="ECO:0000256" key="5">
    <source>
        <dbReference type="ARBA" id="ARBA00022741"/>
    </source>
</evidence>
<protein>
    <recommendedName>
        <fullName evidence="2">histidine kinase</fullName>
        <ecNumber evidence="2">2.7.13.3</ecNumber>
    </recommendedName>
</protein>
<feature type="transmembrane region" description="Helical" evidence="10">
    <location>
        <begin position="34"/>
        <end position="52"/>
    </location>
</feature>
<feature type="transmembrane region" description="Helical" evidence="10">
    <location>
        <begin position="157"/>
        <end position="174"/>
    </location>
</feature>
<evidence type="ECO:0000256" key="2">
    <source>
        <dbReference type="ARBA" id="ARBA00012438"/>
    </source>
</evidence>
<keyword evidence="8" id="KW-0902">Two-component regulatory system</keyword>
<evidence type="ECO:0000256" key="4">
    <source>
        <dbReference type="ARBA" id="ARBA00022679"/>
    </source>
</evidence>
<proteinExistence type="predicted"/>
<keyword evidence="14" id="KW-1185">Reference proteome</keyword>
<evidence type="ECO:0000256" key="10">
    <source>
        <dbReference type="SAM" id="Phobius"/>
    </source>
</evidence>
<feature type="coiled-coil region" evidence="9">
    <location>
        <begin position="182"/>
        <end position="215"/>
    </location>
</feature>
<dbReference type="SUPFAM" id="SSF55874">
    <property type="entry name" value="ATPase domain of HSP90 chaperone/DNA topoisomerase II/histidine kinase"/>
    <property type="match status" value="1"/>
</dbReference>
<dbReference type="InterPro" id="IPR011712">
    <property type="entry name" value="Sig_transdc_His_kin_sub3_dim/P"/>
</dbReference>
<dbReference type="Gene3D" id="3.30.565.10">
    <property type="entry name" value="Histidine kinase-like ATPase, C-terminal domain"/>
    <property type="match status" value="1"/>
</dbReference>
<name>A0A2Z3S2S2_9MICO</name>
<keyword evidence="3" id="KW-0597">Phosphoprotein</keyword>
<keyword evidence="4 13" id="KW-0808">Transferase</keyword>
<feature type="transmembrane region" description="Helical" evidence="10">
    <location>
        <begin position="87"/>
        <end position="118"/>
    </location>
</feature>
<keyword evidence="10" id="KW-0812">Transmembrane</keyword>
<dbReference type="CDD" id="cd16917">
    <property type="entry name" value="HATPase_UhpB-NarQ-NarX-like"/>
    <property type="match status" value="1"/>
</dbReference>
<accession>A0A2Z3S2S2</accession>
<feature type="transmembrane region" description="Helical" evidence="10">
    <location>
        <begin position="64"/>
        <end position="81"/>
    </location>
</feature>
<evidence type="ECO:0000313" key="14">
    <source>
        <dbReference type="Proteomes" id="UP000246894"/>
    </source>
</evidence>
<keyword evidence="10" id="KW-1133">Transmembrane helix</keyword>
<dbReference type="EMBL" id="CP023994">
    <property type="protein sequence ID" value="AWR20772.1"/>
    <property type="molecule type" value="Genomic_DNA"/>
</dbReference>
<dbReference type="InterPro" id="IPR050482">
    <property type="entry name" value="Sensor_HK_TwoCompSys"/>
</dbReference>
<dbReference type="PANTHER" id="PTHR24421:SF10">
    <property type="entry name" value="NITRATE_NITRITE SENSOR PROTEIN NARQ"/>
    <property type="match status" value="1"/>
</dbReference>
<dbReference type="EC" id="2.7.13.3" evidence="2"/>
<feature type="domain" description="Signal transduction histidine kinase subgroup 3 dimerisation and phosphoacceptor" evidence="12">
    <location>
        <begin position="207"/>
        <end position="272"/>
    </location>
</feature>
<dbReference type="GO" id="GO:0000155">
    <property type="term" value="F:phosphorelay sensor kinase activity"/>
    <property type="evidence" value="ECO:0007669"/>
    <property type="project" value="InterPro"/>
</dbReference>
<evidence type="ECO:0000259" key="11">
    <source>
        <dbReference type="Pfam" id="PF02518"/>
    </source>
</evidence>